<dbReference type="RefSeq" id="WP_137091971.1">
    <property type="nucleotide sequence ID" value="NZ_CP028923.1"/>
</dbReference>
<keyword evidence="3" id="KW-1185">Reference proteome</keyword>
<accession>A0A4D7JUX2</accession>
<proteinExistence type="predicted"/>
<evidence type="ECO:0000313" key="2">
    <source>
        <dbReference type="EMBL" id="QCK16382.1"/>
    </source>
</evidence>
<dbReference type="NCBIfam" id="NF047558">
    <property type="entry name" value="TPR_END_plus"/>
    <property type="match status" value="1"/>
</dbReference>
<protein>
    <recommendedName>
        <fullName evidence="4">Tetratricopeptide repeat-containing protein</fullName>
    </recommendedName>
</protein>
<feature type="chain" id="PRO_5020442711" description="Tetratricopeptide repeat-containing protein" evidence="1">
    <location>
        <begin position="20"/>
        <end position="310"/>
    </location>
</feature>
<dbReference type="EMBL" id="CP028923">
    <property type="protein sequence ID" value="QCK16382.1"/>
    <property type="molecule type" value="Genomic_DNA"/>
</dbReference>
<dbReference type="Pfam" id="PF20329">
    <property type="entry name" value="DUF6624"/>
    <property type="match status" value="1"/>
</dbReference>
<dbReference type="AlphaFoldDB" id="A0A4D7JUX2"/>
<feature type="signal peptide" evidence="1">
    <location>
        <begin position="1"/>
        <end position="19"/>
    </location>
</feature>
<keyword evidence="1" id="KW-0732">Signal</keyword>
<name>A0A4D7JUX2_9BACT</name>
<dbReference type="Proteomes" id="UP000298616">
    <property type="component" value="Chromosome"/>
</dbReference>
<evidence type="ECO:0000313" key="3">
    <source>
        <dbReference type="Proteomes" id="UP000298616"/>
    </source>
</evidence>
<reference evidence="2 3" key="1">
    <citation type="submission" date="2018-04" db="EMBL/GenBank/DDBJ databases">
        <title>Complete genome uncultured novel isolate.</title>
        <authorList>
            <person name="Merlino G."/>
        </authorList>
    </citation>
    <scope>NUCLEOTIDE SEQUENCE [LARGE SCALE GENOMIC DNA]</scope>
    <source>
        <strain evidence="3">R1DC9</strain>
    </source>
</reference>
<dbReference type="KEGG" id="fpf:DCC35_17390"/>
<evidence type="ECO:0008006" key="4">
    <source>
        <dbReference type="Google" id="ProtNLM"/>
    </source>
</evidence>
<dbReference type="InterPro" id="IPR046732">
    <property type="entry name" value="DUF6624"/>
</dbReference>
<evidence type="ECO:0000256" key="1">
    <source>
        <dbReference type="SAM" id="SignalP"/>
    </source>
</evidence>
<sequence>MKNLLTLIILSFIANPVFSQSFDELISQAGEKYDNEEYVQSANLYEKALSKKSGTASQNYNAACSFALAGNEERAFYYLEKSTDAGYKAIDWMKRDKDLTSLHDNENWEKIVDKVLANKAEYEKDFDKELQAQLERIYVEDQTLRHLLGPAEEKFGRGSENMAYIWGLMSKEDDRLLKEVVSIIEKHGWVGRSEVGGKANAALWLVIQHAPLEVQEKYIPLLEESVKKGESSGSHLALLVDRIEMRNGRPQIYGSQITSDSETGESRVYDLVDPQNVNSRRAEVGLGPLEEYARRFGVEWSPSKTTSSFD</sequence>
<dbReference type="OrthoDB" id="1164858at2"/>
<gene>
    <name evidence="2" type="ORF">DCC35_17390</name>
</gene>
<organism evidence="2 3">
    <name type="scientific">Mangrovivirga cuniculi</name>
    <dbReference type="NCBI Taxonomy" id="2715131"/>
    <lineage>
        <taxon>Bacteria</taxon>
        <taxon>Pseudomonadati</taxon>
        <taxon>Bacteroidota</taxon>
        <taxon>Cytophagia</taxon>
        <taxon>Cytophagales</taxon>
        <taxon>Mangrovivirgaceae</taxon>
        <taxon>Mangrovivirga</taxon>
    </lineage>
</organism>